<keyword evidence="2" id="KW-1185">Reference proteome</keyword>
<gene>
    <name evidence="1" type="ORF">ACFQ2K_30395</name>
</gene>
<organism evidence="1 2">
    <name type="scientific">Streptomyces sanglieri</name>
    <dbReference type="NCBI Taxonomy" id="193460"/>
    <lineage>
        <taxon>Bacteria</taxon>
        <taxon>Bacillati</taxon>
        <taxon>Actinomycetota</taxon>
        <taxon>Actinomycetes</taxon>
        <taxon>Kitasatosporales</taxon>
        <taxon>Streptomycetaceae</taxon>
        <taxon>Streptomyces</taxon>
    </lineage>
</organism>
<name>A0ABW2X063_9ACTN</name>
<sequence length="210" mass="23880">MNSEIESVRQSGPQAGLDAGTWATAVETYRNRYSFIAVGPRVHEEWLPDVAAVMRREVTDPRGWRGRDPERGDEELEEELAEELAEDPAFPFRVPPTSETGDAQWRSRLFGIPRSAVVRLLVMLATDVMDVSRQHGFADRRPGMEEHAQVILSRFPEGSRFLTNTRHGDDHPDFYERVTGCWPMTRYAWDFGLVAVSRAEVGLIWSFDAS</sequence>
<dbReference type="Proteomes" id="UP001596915">
    <property type="component" value="Unassembled WGS sequence"/>
</dbReference>
<dbReference type="EMBL" id="JBHTGL010000008">
    <property type="protein sequence ID" value="MFD0626383.1"/>
    <property type="molecule type" value="Genomic_DNA"/>
</dbReference>
<evidence type="ECO:0000313" key="1">
    <source>
        <dbReference type="EMBL" id="MFD0626383.1"/>
    </source>
</evidence>
<protein>
    <submittedName>
        <fullName evidence="1">Uncharacterized protein</fullName>
    </submittedName>
</protein>
<proteinExistence type="predicted"/>
<comment type="caution">
    <text evidence="1">The sequence shown here is derived from an EMBL/GenBank/DDBJ whole genome shotgun (WGS) entry which is preliminary data.</text>
</comment>
<evidence type="ECO:0000313" key="2">
    <source>
        <dbReference type="Proteomes" id="UP001596915"/>
    </source>
</evidence>
<reference evidence="2" key="1">
    <citation type="journal article" date="2019" name="Int. J. Syst. Evol. Microbiol.">
        <title>The Global Catalogue of Microorganisms (GCM) 10K type strain sequencing project: providing services to taxonomists for standard genome sequencing and annotation.</title>
        <authorList>
            <consortium name="The Broad Institute Genomics Platform"/>
            <consortium name="The Broad Institute Genome Sequencing Center for Infectious Disease"/>
            <person name="Wu L."/>
            <person name="Ma J."/>
        </authorList>
    </citation>
    <scope>NUCLEOTIDE SEQUENCE [LARGE SCALE GENOMIC DNA]</scope>
    <source>
        <strain evidence="2">JCM 12607</strain>
    </source>
</reference>
<accession>A0ABW2X063</accession>